<evidence type="ECO:0000256" key="5">
    <source>
        <dbReference type="ARBA" id="ARBA00023012"/>
    </source>
</evidence>
<dbReference type="GO" id="GO:0000160">
    <property type="term" value="P:phosphorelay signal transduction system"/>
    <property type="evidence" value="ECO:0007669"/>
    <property type="project" value="UniProtKB-KW"/>
</dbReference>
<evidence type="ECO:0000313" key="7">
    <source>
        <dbReference type="EMBL" id="ROR82028.1"/>
    </source>
</evidence>
<feature type="transmembrane region" description="Helical" evidence="6">
    <location>
        <begin position="31"/>
        <end position="55"/>
    </location>
</feature>
<dbReference type="EMBL" id="RKHL01000001">
    <property type="protein sequence ID" value="ROR82028.1"/>
    <property type="molecule type" value="Genomic_DNA"/>
</dbReference>
<proteinExistence type="predicted"/>
<dbReference type="SUPFAM" id="SSF55874">
    <property type="entry name" value="ATPase domain of HSP90 chaperone/DNA topoisomerase II/histidine kinase"/>
    <property type="match status" value="1"/>
</dbReference>
<dbReference type="InterPro" id="IPR036890">
    <property type="entry name" value="HATPase_C_sf"/>
</dbReference>
<feature type="transmembrane region" description="Helical" evidence="6">
    <location>
        <begin position="75"/>
        <end position="93"/>
    </location>
</feature>
<feature type="transmembrane region" description="Helical" evidence="6">
    <location>
        <begin position="142"/>
        <end position="162"/>
    </location>
</feature>
<comment type="catalytic activity">
    <reaction evidence="1">
        <text>ATP + protein L-histidine = ADP + protein N-phospho-L-histidine.</text>
        <dbReference type="EC" id="2.7.13.3"/>
    </reaction>
</comment>
<keyword evidence="6" id="KW-1133">Transmembrane helix</keyword>
<evidence type="ECO:0000256" key="3">
    <source>
        <dbReference type="ARBA" id="ARBA00022679"/>
    </source>
</evidence>
<evidence type="ECO:0000256" key="2">
    <source>
        <dbReference type="ARBA" id="ARBA00012438"/>
    </source>
</evidence>
<evidence type="ECO:0000313" key="8">
    <source>
        <dbReference type="Proteomes" id="UP000266915"/>
    </source>
</evidence>
<evidence type="ECO:0000256" key="4">
    <source>
        <dbReference type="ARBA" id="ARBA00022777"/>
    </source>
</evidence>
<organism evidence="7 8">
    <name type="scientific">Plantibacter flavus</name>
    <dbReference type="NCBI Taxonomy" id="150123"/>
    <lineage>
        <taxon>Bacteria</taxon>
        <taxon>Bacillati</taxon>
        <taxon>Actinomycetota</taxon>
        <taxon>Actinomycetes</taxon>
        <taxon>Micrococcales</taxon>
        <taxon>Microbacteriaceae</taxon>
        <taxon>Plantibacter</taxon>
    </lineage>
</organism>
<comment type="caution">
    <text evidence="7">The sequence shown here is derived from an EMBL/GenBank/DDBJ whole genome shotgun (WGS) entry which is preliminary data.</text>
</comment>
<dbReference type="Gene3D" id="3.30.565.10">
    <property type="entry name" value="Histidine kinase-like ATPase, C-terminal domain"/>
    <property type="match status" value="1"/>
</dbReference>
<keyword evidence="6" id="KW-0472">Membrane</keyword>
<keyword evidence="5" id="KW-0902">Two-component regulatory system</keyword>
<evidence type="ECO:0000256" key="6">
    <source>
        <dbReference type="SAM" id="Phobius"/>
    </source>
</evidence>
<gene>
    <name evidence="7" type="ORF">EDD42_2110</name>
</gene>
<dbReference type="EC" id="2.7.13.3" evidence="2"/>
<dbReference type="AlphaFoldDB" id="A0A3N2C3C2"/>
<feature type="transmembrane region" description="Helical" evidence="6">
    <location>
        <begin position="105"/>
        <end position="130"/>
    </location>
</feature>
<evidence type="ECO:0000256" key="1">
    <source>
        <dbReference type="ARBA" id="ARBA00000085"/>
    </source>
</evidence>
<name>A0A3N2C3C2_9MICO</name>
<protein>
    <recommendedName>
        <fullName evidence="2">histidine kinase</fullName>
        <ecNumber evidence="2">2.7.13.3</ecNumber>
    </recommendedName>
</protein>
<keyword evidence="4 7" id="KW-0418">Kinase</keyword>
<sequence length="417" mass="44495">MSAVAGTAGQNGAMTQEARTARAERWSDSRAFITASGAMAAVFGLAVSFQSVYIYTWVAPGGTRGMLAERVTANLVSLSAAILVLALLLWSRWGPSLHEWWRPKVLAGVLLVAMLTGLLRSGLQLLLGVYRDPSLQTVLVEAGTTTLALAVCATFGFSLSAARRRAREEERAHADQRHRADLALQSLQGEELRVKREVAEGLHGTLQQHLVLISAQLASVTTALEQGGPDVGSDAARTLRSLGEELRTVRERDVRELSRLLSPPLLEVGIAPSIRAILQRLPPSITTSLDVSPDFRLLDDPIDNVFTTAERAVVVRTLEEGVTNALTHGAADRLVVDLRVSSPATERRGTMAGAVELRVVDNGSGLRDDAEPSGGLLQLDRRAGAFGGSLRVGPAADGETGGTVLTLTMPYRPPAIR</sequence>
<accession>A0A3N2C3C2</accession>
<keyword evidence="8" id="KW-1185">Reference proteome</keyword>
<reference evidence="7 8" key="1">
    <citation type="submission" date="2018-11" db="EMBL/GenBank/DDBJ databases">
        <title>Sequencing the genomes of 1000 actinobacteria strains.</title>
        <authorList>
            <person name="Klenk H.-P."/>
        </authorList>
    </citation>
    <scope>NUCLEOTIDE SEQUENCE [LARGE SCALE GENOMIC DNA]</scope>
    <source>
        <strain evidence="7 8">DSM 14012</strain>
    </source>
</reference>
<dbReference type="InterPro" id="IPR050482">
    <property type="entry name" value="Sensor_HK_TwoCompSys"/>
</dbReference>
<keyword evidence="3" id="KW-0808">Transferase</keyword>
<dbReference type="GO" id="GO:0004673">
    <property type="term" value="F:protein histidine kinase activity"/>
    <property type="evidence" value="ECO:0007669"/>
    <property type="project" value="UniProtKB-EC"/>
</dbReference>
<dbReference type="Proteomes" id="UP000266915">
    <property type="component" value="Unassembled WGS sequence"/>
</dbReference>
<dbReference type="PANTHER" id="PTHR24421:SF10">
    <property type="entry name" value="NITRATE_NITRITE SENSOR PROTEIN NARQ"/>
    <property type="match status" value="1"/>
</dbReference>
<dbReference type="PANTHER" id="PTHR24421">
    <property type="entry name" value="NITRATE/NITRITE SENSOR PROTEIN NARX-RELATED"/>
    <property type="match status" value="1"/>
</dbReference>
<keyword evidence="6" id="KW-0812">Transmembrane</keyword>
<dbReference type="CDD" id="cd16917">
    <property type="entry name" value="HATPase_UhpB-NarQ-NarX-like"/>
    <property type="match status" value="1"/>
</dbReference>